<accession>A0A0E1X8C5</accession>
<dbReference type="AlphaFoldDB" id="A0A0E1X8C5"/>
<sequence length="116" mass="13354">MNILRYLLGIGFSIIGVLHFTRERQFRNIIPKCLPLRKTAVLVTGIFEILFGLALLIKRPSQCLKNTINLFLLAVFPANIYMAVKKLPLGDKQLPTWQLYLRLPMQFVLMGLIKKL</sequence>
<feature type="transmembrane region" description="Helical" evidence="1">
    <location>
        <begin position="68"/>
        <end position="84"/>
    </location>
</feature>
<dbReference type="Proteomes" id="UP000003455">
    <property type="component" value="Chromosome"/>
</dbReference>
<feature type="transmembrane region" description="Helical" evidence="1">
    <location>
        <begin position="39"/>
        <end position="56"/>
    </location>
</feature>
<proteinExistence type="predicted"/>
<comment type="caution">
    <text evidence="2">The sequence shown here is derived from an EMBL/GenBank/DDBJ whole genome shotgun (WGS) entry which is preliminary data.</text>
</comment>
<dbReference type="PANTHER" id="PTHR36974:SF1">
    <property type="entry name" value="DOXX FAMILY MEMBRANE PROTEIN"/>
    <property type="match status" value="1"/>
</dbReference>
<evidence type="ECO:0000313" key="2">
    <source>
        <dbReference type="EMBL" id="EFH95639.1"/>
    </source>
</evidence>
<evidence type="ECO:0000256" key="1">
    <source>
        <dbReference type="SAM" id="Phobius"/>
    </source>
</evidence>
<protein>
    <recommendedName>
        <fullName evidence="3">DoxX family membrane protein</fullName>
    </recommendedName>
</protein>
<evidence type="ECO:0008006" key="3">
    <source>
        <dbReference type="Google" id="ProtNLM"/>
    </source>
</evidence>
<keyword evidence="1" id="KW-0472">Membrane</keyword>
<name>A0A0E1X8C5_STAAU</name>
<dbReference type="EMBL" id="ACJA02000002">
    <property type="protein sequence ID" value="EFH95639.1"/>
    <property type="molecule type" value="Genomic_DNA"/>
</dbReference>
<gene>
    <name evidence="2" type="ORF">HMPREF0769_11022</name>
</gene>
<dbReference type="PANTHER" id="PTHR36974">
    <property type="entry name" value="MEMBRANE PROTEIN-RELATED"/>
    <property type="match status" value="1"/>
</dbReference>
<keyword evidence="1" id="KW-0812">Transmembrane</keyword>
<reference evidence="2" key="1">
    <citation type="submission" date="2010-05" db="EMBL/GenBank/DDBJ databases">
        <authorList>
            <person name="Muzny D."/>
            <person name="Qin X."/>
            <person name="Buhay C."/>
            <person name="Dugan-Rocha S."/>
            <person name="Ding Y."/>
            <person name="Chen G."/>
            <person name="Hawes A."/>
            <person name="Holder M."/>
            <person name="Jhangiani S."/>
            <person name="Johnson A."/>
            <person name="Khan Z."/>
            <person name="Li Z."/>
            <person name="Liu W."/>
            <person name="Liu X."/>
            <person name="Perez L."/>
            <person name="Shen H."/>
            <person name="Wang Q."/>
            <person name="Watt J."/>
            <person name="Xi L."/>
            <person name="Xin Y."/>
            <person name="Zhou J."/>
            <person name="Deng J."/>
            <person name="Jiang H."/>
            <person name="Liu Y."/>
            <person name="Qu J."/>
            <person name="Song X.-Z."/>
            <person name="Zhang L."/>
            <person name="Villasana D."/>
            <person name="Johnson A."/>
            <person name="Liu J."/>
            <person name="Liyanage D."/>
            <person name="Lorensuhewa L."/>
            <person name="Robinson T."/>
            <person name="Song A."/>
            <person name="Song B.-B."/>
            <person name="Dinh H."/>
            <person name="Thornton R."/>
            <person name="Coyle M."/>
            <person name="Francisco L."/>
            <person name="Jackson L."/>
            <person name="Javaid M."/>
            <person name="Korchina V."/>
            <person name="Kovar C."/>
            <person name="Mata R."/>
            <person name="Mathew T."/>
            <person name="Ngo R."/>
            <person name="Nguyen L."/>
            <person name="Nguyen N."/>
            <person name="Okwuonu G."/>
            <person name="Ongeri F."/>
            <person name="Pham C."/>
            <person name="Simmons D."/>
            <person name="Wilczek-Boney K."/>
            <person name="Hale W."/>
            <person name="Jakkamsetti A."/>
            <person name="Pham P."/>
            <person name="Ruth R."/>
            <person name="San Lucas F."/>
            <person name="Warren J."/>
            <person name="Zhang J."/>
            <person name="Zhao Z."/>
            <person name="Zhou C."/>
            <person name="Zhu D."/>
            <person name="Lee S."/>
            <person name="Bess C."/>
            <person name="Blankenburg K."/>
            <person name="Forbes L."/>
            <person name="Fu Q."/>
            <person name="Gubbala S."/>
            <person name="Hirani K."/>
            <person name="Jayaseelan J.C."/>
            <person name="Lara F."/>
            <person name="Munidasa M."/>
            <person name="Palculict T."/>
            <person name="Patil S."/>
            <person name="Pu L.-L."/>
            <person name="Saada N."/>
            <person name="Tang L."/>
            <person name="Weissenberger G."/>
            <person name="Zhu Y."/>
            <person name="Hemphill L."/>
            <person name="Shang Y."/>
            <person name="Youmans B."/>
            <person name="Ayvaz T."/>
            <person name="Ross M."/>
            <person name="Santibanez J."/>
            <person name="Aqrawi P."/>
            <person name="Gross S."/>
            <person name="Joshi V."/>
            <person name="Fowler G."/>
            <person name="Nazareth L."/>
            <person name="Reid J."/>
            <person name="Worley K."/>
            <person name="Petrosino J."/>
            <person name="Highlander S."/>
            <person name="Gibbs R."/>
        </authorList>
    </citation>
    <scope>NUCLEOTIDE SEQUENCE [LARGE SCALE GENOMIC DNA]</scope>
    <source>
        <strain evidence="2">MN8</strain>
    </source>
</reference>
<dbReference type="HOGENOM" id="CLU_128738_4_2_9"/>
<keyword evidence="1" id="KW-1133">Transmembrane helix</keyword>
<dbReference type="RefSeq" id="WP_001024028.1">
    <property type="nucleotide sequence ID" value="NZ_CM000952.1"/>
</dbReference>
<organism evidence="2">
    <name type="scientific">Staphylococcus aureus subsp. aureus MN8</name>
    <dbReference type="NCBI Taxonomy" id="548470"/>
    <lineage>
        <taxon>Bacteria</taxon>
        <taxon>Bacillati</taxon>
        <taxon>Bacillota</taxon>
        <taxon>Bacilli</taxon>
        <taxon>Bacillales</taxon>
        <taxon>Staphylococcaceae</taxon>
        <taxon>Staphylococcus</taxon>
    </lineage>
</organism>